<feature type="compositionally biased region" description="Basic and acidic residues" evidence="24">
    <location>
        <begin position="556"/>
        <end position="571"/>
    </location>
</feature>
<feature type="domain" description="Integrase catalytic" evidence="25">
    <location>
        <begin position="633"/>
        <end position="796"/>
    </location>
</feature>
<keyword evidence="5" id="KW-0548">Nucleotidyltransferase</keyword>
<keyword evidence="16" id="KW-0695">RNA-directed DNA polymerase</keyword>
<evidence type="ECO:0000256" key="2">
    <source>
        <dbReference type="ARBA" id="ARBA00022578"/>
    </source>
</evidence>
<dbReference type="GO" id="GO:0032196">
    <property type="term" value="P:transposition"/>
    <property type="evidence" value="ECO:0007669"/>
    <property type="project" value="UniProtKB-KW"/>
</dbReference>
<dbReference type="OrthoDB" id="4482003at2759"/>
<evidence type="ECO:0000256" key="19">
    <source>
        <dbReference type="ARBA" id="ARBA00023125"/>
    </source>
</evidence>
<feature type="region of interest" description="Disordered" evidence="24">
    <location>
        <begin position="552"/>
        <end position="571"/>
    </location>
</feature>
<evidence type="ECO:0000256" key="20">
    <source>
        <dbReference type="ARBA" id="ARBA00023172"/>
    </source>
</evidence>
<dbReference type="GO" id="GO:0015074">
    <property type="term" value="P:DNA integration"/>
    <property type="evidence" value="ECO:0007669"/>
    <property type="project" value="UniProtKB-KW"/>
</dbReference>
<keyword evidence="4" id="KW-0645">Protease</keyword>
<evidence type="ECO:0000313" key="27">
    <source>
        <dbReference type="Proteomes" id="UP000054771"/>
    </source>
</evidence>
<dbReference type="EMBL" id="CDMC01000014">
    <property type="protein sequence ID" value="CEL09510.1"/>
    <property type="molecule type" value="Genomic_DNA"/>
</dbReference>
<dbReference type="CDD" id="cd09272">
    <property type="entry name" value="RNase_HI_RT_Ty1"/>
    <property type="match status" value="1"/>
</dbReference>
<dbReference type="GO" id="GO:0003887">
    <property type="term" value="F:DNA-directed DNA polymerase activity"/>
    <property type="evidence" value="ECO:0007669"/>
    <property type="project" value="UniProtKB-KW"/>
</dbReference>
<evidence type="ECO:0000256" key="22">
    <source>
        <dbReference type="ARBA" id="ARBA00048173"/>
    </source>
</evidence>
<feature type="region of interest" description="Disordered" evidence="24">
    <location>
        <begin position="1122"/>
        <end position="1149"/>
    </location>
</feature>
<dbReference type="GO" id="GO:0004190">
    <property type="term" value="F:aspartic-type endopeptidase activity"/>
    <property type="evidence" value="ECO:0007669"/>
    <property type="project" value="UniProtKB-KW"/>
</dbReference>
<keyword evidence="7" id="KW-0479">Metal-binding</keyword>
<sequence length="1710" mass="193970">MTDNNHTANQAYCRGRAIPTELTRTIPAVQKVLASKDQFDTWTFAVKDSLRALRLEQLIQKDIARPAQDAANYAAWEDMSLQVASWLTGQVSEEYQRRLQSYSKNIDMADDRYEAIKDIALGSGTLRLKAAALKPIKMTRQQFASPADYMKAYMAATMVAERLKCDAGPYVSALLLIHELRDDMPNWAYNKQEQMTEEPGTFNYDHFRELYDSAMATWEASNVEISAAAHRAPRPNNQNNNNSSDVHNPMNDPAHHGRKLQDGPAPGCKHDHWRQTILNGTPQTTDGRCTYCGMRGHSVKKCWYLMPDLRREGWRPWRTIWAYKYRYNHDDEKPKNSPSVPDRRQSQNTANNPQQTAPPAPPPTGQGGIAVTYDADGTAEFRFAGAAVDMPLAAKAIRVTTNEQGIQQTAVTSTAIWIVDSGASQHLIGNRALFKTLYEYGPNEQAYRHKTAGGGIVSAKGYGTANVRLYHNGACVDREISAYYNPDLDFNMLSTEKMKQDMRASWSSKDLYIRDWDTNDILGSTYNFHGVPRVIVFPNDDLILAALNKKQKKEKQHNMEQRQLSEKTAEEDEKVLTHEEILLAHRRLGHIGLPKLRKALNNNKIESFVCDVCRENKARRQVSREPQNLRSLDEGDPAALWYADVQTVTPKGVGGEVMYVVAVNAATRMTICLLIKEKKHAADAMIAFTKHLKVQTGQYPREILLDGGTEFFRFRRWAKRKGIKVNPTPPRTPEPNTSERFGGYVNEMARCILDEAGLPWKLWPYAIENVAHTINRLHRPNDKDKRPPIQKWREWWRIKDPHASIEHLKVFGCRAWVHIPAEDRVKSQKMSPRAHIGYYVGTEGDHGHVYRVWVPKTGRIHRSRDVTFDESRLYNDDHDDHGIPIEEPSEDEIPEPGKPFTITVQPGIPNTEGLEDQGEEQMEQNNSGGNTGEEDDVEGGAETPTEADLHLTPPESSQPQRQQGPFTPDSPTPAIFRNASGEPSRRALYNASRRGARGSSRGLVRLPLPRPLTSFDRLPIQEGAINPQRVPESTNLWEISHQNTSPRGTFANEEDIRTTNRLNLSDYPRIAEQALQQSEEMELDEDMGEAEELHHVPNPVVPQKRNISSRFIEPVGAEKNRKLDDVTSADARGKQIRTSTRTTKGQPPGWLGNEQALAALDVVEPNEVLRASEVVIPQTYKQAMKSKHADRWWAAMKRQYDEITGMETYRKVSRPKHSEGHYVLPGKWVYALKLNKENRVQRFKARWVICGNRQRPGVDFDDTSSPVPTDPAIRMFLTMIATKKKRCKQVDIVTAFLYAMMKERKIFMRPPPGFEDDDDQVWLLLKALYGLRQAGHLWWKRISEKLIAMGFKPLVEEPCIFQRGTTYIIIYVDDLLVTDDTDEGIDEVIREINDDMQVKVIGEPARFLGCALTRENDTIIMDQKGYTEDLLIEHEMSSSNGADSPMASGYRQHRMKIAKHLAAGETTVIDTDAVEDDLQEPNEPYASLLGQLNWLVVKTRPDIAYAVFRLQRYMQKPLTYDVKAAKRILRYLRSNNLALQLGLKPEEAEEVYVDAAHQDHESGHSTASFIIFYAGAPVAWSARKETVLAPSSTIAELIAFDAAVKEALYIRKLAVALGMRGDDKPLRILSDSDNAIKMVKKPNLAATPSVRWLDNRWFFVHELVQDKKIEFQHIDGVKNTADGLTKPLDGPVFNDFKKRLHMVVYGGERD</sequence>
<evidence type="ECO:0000256" key="5">
    <source>
        <dbReference type="ARBA" id="ARBA00022695"/>
    </source>
</evidence>
<evidence type="ECO:0000313" key="26">
    <source>
        <dbReference type="EMBL" id="CEL09510.1"/>
    </source>
</evidence>
<dbReference type="InterPro" id="IPR036397">
    <property type="entry name" value="RNaseH_sf"/>
</dbReference>
<dbReference type="Pfam" id="PF25597">
    <property type="entry name" value="SH3_retrovirus"/>
    <property type="match status" value="1"/>
</dbReference>
<evidence type="ECO:0000256" key="23">
    <source>
        <dbReference type="ARBA" id="ARBA00049244"/>
    </source>
</evidence>
<protein>
    <recommendedName>
        <fullName evidence="25">Integrase catalytic domain-containing protein</fullName>
    </recommendedName>
</protein>
<evidence type="ECO:0000256" key="11">
    <source>
        <dbReference type="ARBA" id="ARBA00022801"/>
    </source>
</evidence>
<evidence type="ECO:0000256" key="8">
    <source>
        <dbReference type="ARBA" id="ARBA00022741"/>
    </source>
</evidence>
<dbReference type="PROSITE" id="PS50994">
    <property type="entry name" value="INTEGRASE"/>
    <property type="match status" value="1"/>
</dbReference>
<keyword evidence="9" id="KW-0064">Aspartyl protease</keyword>
<evidence type="ECO:0000256" key="24">
    <source>
        <dbReference type="SAM" id="MobiDB-lite"/>
    </source>
</evidence>
<dbReference type="GO" id="GO:0003964">
    <property type="term" value="F:RNA-directed DNA polymerase activity"/>
    <property type="evidence" value="ECO:0007669"/>
    <property type="project" value="UniProtKB-KW"/>
</dbReference>
<evidence type="ECO:0000256" key="12">
    <source>
        <dbReference type="ARBA" id="ARBA00022840"/>
    </source>
</evidence>
<dbReference type="Gene3D" id="3.30.420.10">
    <property type="entry name" value="Ribonuclease H-like superfamily/Ribonuclease H"/>
    <property type="match status" value="2"/>
</dbReference>
<feature type="compositionally biased region" description="Polar residues" evidence="24">
    <location>
        <begin position="954"/>
        <end position="965"/>
    </location>
</feature>
<dbReference type="GO" id="GO:0046872">
    <property type="term" value="F:metal ion binding"/>
    <property type="evidence" value="ECO:0007669"/>
    <property type="project" value="UniProtKB-KW"/>
</dbReference>
<dbReference type="InterPro" id="IPR013103">
    <property type="entry name" value="RVT_2"/>
</dbReference>
<dbReference type="GO" id="GO:0004519">
    <property type="term" value="F:endonuclease activity"/>
    <property type="evidence" value="ECO:0007669"/>
    <property type="project" value="UniProtKB-KW"/>
</dbReference>
<evidence type="ECO:0000256" key="15">
    <source>
        <dbReference type="ARBA" id="ARBA00022908"/>
    </source>
</evidence>
<dbReference type="InterPro" id="IPR057670">
    <property type="entry name" value="SH3_retrovirus"/>
</dbReference>
<evidence type="ECO:0000256" key="3">
    <source>
        <dbReference type="ARBA" id="ARBA00022612"/>
    </source>
</evidence>
<feature type="compositionally biased region" description="Polar residues" evidence="24">
    <location>
        <begin position="1136"/>
        <end position="1145"/>
    </location>
</feature>
<dbReference type="GO" id="GO:0006310">
    <property type="term" value="P:DNA recombination"/>
    <property type="evidence" value="ECO:0007669"/>
    <property type="project" value="UniProtKB-KW"/>
</dbReference>
<feature type="region of interest" description="Disordered" evidence="24">
    <location>
        <begin position="329"/>
        <end position="369"/>
    </location>
</feature>
<keyword evidence="17" id="KW-0808">Transferase</keyword>
<evidence type="ECO:0000259" key="25">
    <source>
        <dbReference type="PROSITE" id="PS50994"/>
    </source>
</evidence>
<comment type="catalytic activity">
    <reaction evidence="23">
        <text>DNA(n) + a 2'-deoxyribonucleoside 5'-triphosphate = DNA(n+1) + diphosphate</text>
        <dbReference type="Rhea" id="RHEA:22508"/>
        <dbReference type="Rhea" id="RHEA-COMP:17339"/>
        <dbReference type="Rhea" id="RHEA-COMP:17340"/>
        <dbReference type="ChEBI" id="CHEBI:33019"/>
        <dbReference type="ChEBI" id="CHEBI:61560"/>
        <dbReference type="ChEBI" id="CHEBI:173112"/>
        <dbReference type="EC" id="2.7.7.7"/>
    </reaction>
</comment>
<keyword evidence="13" id="KW-0460">Magnesium</keyword>
<evidence type="ECO:0000256" key="17">
    <source>
        <dbReference type="ARBA" id="ARBA00022932"/>
    </source>
</evidence>
<evidence type="ECO:0000256" key="1">
    <source>
        <dbReference type="ARBA" id="ARBA00002180"/>
    </source>
</evidence>
<evidence type="ECO:0000256" key="21">
    <source>
        <dbReference type="ARBA" id="ARBA00023268"/>
    </source>
</evidence>
<dbReference type="GO" id="GO:0003723">
    <property type="term" value="F:RNA binding"/>
    <property type="evidence" value="ECO:0007669"/>
    <property type="project" value="UniProtKB-KW"/>
</dbReference>
<keyword evidence="14" id="KW-0694">RNA-binding</keyword>
<dbReference type="Proteomes" id="UP000054771">
    <property type="component" value="Unassembled WGS sequence"/>
</dbReference>
<evidence type="ECO:0000256" key="7">
    <source>
        <dbReference type="ARBA" id="ARBA00022723"/>
    </source>
</evidence>
<dbReference type="GO" id="GO:0005634">
    <property type="term" value="C:nucleus"/>
    <property type="evidence" value="ECO:0007669"/>
    <property type="project" value="UniProtKB-ARBA"/>
</dbReference>
<proteinExistence type="predicted"/>
<keyword evidence="27" id="KW-1185">Reference proteome</keyword>
<dbReference type="SUPFAM" id="SSF56672">
    <property type="entry name" value="DNA/RNA polymerases"/>
    <property type="match status" value="1"/>
</dbReference>
<keyword evidence="15" id="KW-0229">DNA integration</keyword>
<feature type="compositionally biased region" description="Basic and acidic residues" evidence="24">
    <location>
        <begin position="329"/>
        <end position="345"/>
    </location>
</feature>
<keyword evidence="10" id="KW-0255">Endonuclease</keyword>
<name>A0A0U5GCM2_ASPCI</name>
<evidence type="ECO:0000256" key="13">
    <source>
        <dbReference type="ARBA" id="ARBA00022842"/>
    </source>
</evidence>
<keyword evidence="2" id="KW-0815">Transposition</keyword>
<dbReference type="InterPro" id="IPR054722">
    <property type="entry name" value="PolX-like_BBD"/>
</dbReference>
<keyword evidence="18" id="KW-0917">Virion maturation</keyword>
<dbReference type="SUPFAM" id="SSF53098">
    <property type="entry name" value="Ribonuclease H-like"/>
    <property type="match status" value="1"/>
</dbReference>
<keyword evidence="17" id="KW-0239">DNA-directed DNA polymerase</keyword>
<keyword evidence="20" id="KW-0233">DNA recombination</keyword>
<dbReference type="GO" id="GO:0005524">
    <property type="term" value="F:ATP binding"/>
    <property type="evidence" value="ECO:0007669"/>
    <property type="project" value="UniProtKB-KW"/>
</dbReference>
<keyword evidence="19" id="KW-0238">DNA-binding</keyword>
<keyword evidence="11" id="KW-0378">Hydrolase</keyword>
<evidence type="ECO:0000256" key="4">
    <source>
        <dbReference type="ARBA" id="ARBA00022670"/>
    </source>
</evidence>
<dbReference type="Pfam" id="PF00665">
    <property type="entry name" value="rve"/>
    <property type="match status" value="1"/>
</dbReference>
<dbReference type="OMA" id="ENGHIFK"/>
<evidence type="ECO:0000256" key="16">
    <source>
        <dbReference type="ARBA" id="ARBA00022918"/>
    </source>
</evidence>
<feature type="compositionally biased region" description="Basic and acidic residues" evidence="24">
    <location>
        <begin position="871"/>
        <end position="884"/>
    </location>
</feature>
<keyword evidence="21" id="KW-0511">Multifunctional enzyme</keyword>
<keyword evidence="8" id="KW-0547">Nucleotide-binding</keyword>
<accession>A0A0U5GCM2</accession>
<dbReference type="GO" id="GO:0003677">
    <property type="term" value="F:DNA binding"/>
    <property type="evidence" value="ECO:0007669"/>
    <property type="project" value="UniProtKB-KW"/>
</dbReference>
<reference evidence="27" key="1">
    <citation type="journal article" date="2016" name="Genome Announc.">
        <title>Draft genome sequences of fungus Aspergillus calidoustus.</title>
        <authorList>
            <person name="Horn F."/>
            <person name="Linde J."/>
            <person name="Mattern D.J."/>
            <person name="Walther G."/>
            <person name="Guthke R."/>
            <person name="Scherlach K."/>
            <person name="Martin K."/>
            <person name="Brakhage A.A."/>
            <person name="Petzke L."/>
            <person name="Valiante V."/>
        </authorList>
    </citation>
    <scope>NUCLEOTIDE SEQUENCE [LARGE SCALE GENOMIC DNA]</scope>
    <source>
        <strain evidence="27">SF006504</strain>
    </source>
</reference>
<dbReference type="InterPro" id="IPR043502">
    <property type="entry name" value="DNA/RNA_pol_sf"/>
</dbReference>
<dbReference type="InterPro" id="IPR001584">
    <property type="entry name" value="Integrase_cat-core"/>
</dbReference>
<keyword evidence="3" id="KW-1188">Viral release from host cell</keyword>
<dbReference type="PANTHER" id="PTHR42648:SF11">
    <property type="entry name" value="TRANSPOSON TY4-P GAG-POL POLYPROTEIN"/>
    <property type="match status" value="1"/>
</dbReference>
<feature type="region of interest" description="Disordered" evidence="24">
    <location>
        <begin position="230"/>
        <end position="273"/>
    </location>
</feature>
<dbReference type="Pfam" id="PF07727">
    <property type="entry name" value="RVT_2"/>
    <property type="match status" value="1"/>
</dbReference>
<comment type="function">
    <text evidence="1">The aspartyl protease (PR) mediates the proteolytic cleavages of the Gag and Gag-Pol polyproteins after assembly of the VLP.</text>
</comment>
<evidence type="ECO:0000256" key="10">
    <source>
        <dbReference type="ARBA" id="ARBA00022759"/>
    </source>
</evidence>
<dbReference type="GO" id="GO:0006508">
    <property type="term" value="P:proteolysis"/>
    <property type="evidence" value="ECO:0007669"/>
    <property type="project" value="UniProtKB-KW"/>
</dbReference>
<keyword evidence="12" id="KW-0067">ATP-binding</keyword>
<organism evidence="26 27">
    <name type="scientific">Aspergillus calidoustus</name>
    <dbReference type="NCBI Taxonomy" id="454130"/>
    <lineage>
        <taxon>Eukaryota</taxon>
        <taxon>Fungi</taxon>
        <taxon>Dikarya</taxon>
        <taxon>Ascomycota</taxon>
        <taxon>Pezizomycotina</taxon>
        <taxon>Eurotiomycetes</taxon>
        <taxon>Eurotiomycetidae</taxon>
        <taxon>Eurotiales</taxon>
        <taxon>Aspergillaceae</taxon>
        <taxon>Aspergillus</taxon>
        <taxon>Aspergillus subgen. Nidulantes</taxon>
    </lineage>
</organism>
<gene>
    <name evidence="26" type="ORF">ASPCAL12645</name>
</gene>
<evidence type="ECO:0000256" key="14">
    <source>
        <dbReference type="ARBA" id="ARBA00022884"/>
    </source>
</evidence>
<evidence type="ECO:0000256" key="6">
    <source>
        <dbReference type="ARBA" id="ARBA00022722"/>
    </source>
</evidence>
<feature type="region of interest" description="Disordered" evidence="24">
    <location>
        <begin position="871"/>
        <end position="985"/>
    </location>
</feature>
<comment type="catalytic activity">
    <reaction evidence="22">
        <text>DNA(n) + a 2'-deoxyribonucleoside 5'-triphosphate = DNA(n+1) + diphosphate</text>
        <dbReference type="Rhea" id="RHEA:22508"/>
        <dbReference type="Rhea" id="RHEA-COMP:17339"/>
        <dbReference type="Rhea" id="RHEA-COMP:17340"/>
        <dbReference type="ChEBI" id="CHEBI:33019"/>
        <dbReference type="ChEBI" id="CHEBI:61560"/>
        <dbReference type="ChEBI" id="CHEBI:173112"/>
        <dbReference type="EC" id="2.7.7.49"/>
    </reaction>
</comment>
<dbReference type="PANTHER" id="PTHR42648">
    <property type="entry name" value="TRANSPOSASE, PUTATIVE-RELATED"/>
    <property type="match status" value="1"/>
</dbReference>
<evidence type="ECO:0000256" key="18">
    <source>
        <dbReference type="ARBA" id="ARBA00023113"/>
    </source>
</evidence>
<keyword evidence="6" id="KW-0540">Nuclease</keyword>
<dbReference type="InterPro" id="IPR012337">
    <property type="entry name" value="RNaseH-like_sf"/>
</dbReference>
<evidence type="ECO:0000256" key="9">
    <source>
        <dbReference type="ARBA" id="ARBA00022750"/>
    </source>
</evidence>
<dbReference type="InterPro" id="IPR039537">
    <property type="entry name" value="Retrotran_Ty1/copia-like"/>
</dbReference>
<dbReference type="STRING" id="454130.A0A0U5GCM2"/>
<feature type="compositionally biased region" description="Acidic residues" evidence="24">
    <location>
        <begin position="913"/>
        <end position="922"/>
    </location>
</feature>
<dbReference type="Pfam" id="PF22936">
    <property type="entry name" value="Pol_BBD"/>
    <property type="match status" value="1"/>
</dbReference>